<proteinExistence type="predicted"/>
<evidence type="ECO:0000256" key="1">
    <source>
        <dbReference type="SAM" id="MobiDB-lite"/>
    </source>
</evidence>
<feature type="compositionally biased region" description="Polar residues" evidence="1">
    <location>
        <begin position="73"/>
        <end position="83"/>
    </location>
</feature>
<sequence>MSLRTQSLFICCGFAAFFAAAQTGRANDLPYGKSSAQSRANAQCAVYGPGFVAAPGSDACIWVGGHVRMEFGSKSSRSPNNGWASGGTVPAAMRVQDGAEPNSIAQNVSSGGPSSGSRGHLRPQDGDVTGSIEAR</sequence>
<feature type="signal peptide" evidence="2">
    <location>
        <begin position="1"/>
        <end position="21"/>
    </location>
</feature>
<dbReference type="STRING" id="1612308.SAMN05444581_102304"/>
<evidence type="ECO:0000313" key="4">
    <source>
        <dbReference type="Proteomes" id="UP000198755"/>
    </source>
</evidence>
<feature type="compositionally biased region" description="Low complexity" evidence="1">
    <location>
        <begin position="109"/>
        <end position="118"/>
    </location>
</feature>
<dbReference type="OrthoDB" id="8255413at2"/>
<evidence type="ECO:0000313" key="3">
    <source>
        <dbReference type="EMBL" id="SFK13448.1"/>
    </source>
</evidence>
<feature type="region of interest" description="Disordered" evidence="1">
    <location>
        <begin position="72"/>
        <end position="135"/>
    </location>
</feature>
<dbReference type="AlphaFoldDB" id="A0A1I3X135"/>
<feature type="chain" id="PRO_5035947923" evidence="2">
    <location>
        <begin position="22"/>
        <end position="135"/>
    </location>
</feature>
<dbReference type="RefSeq" id="WP_091678538.1">
    <property type="nucleotide sequence ID" value="NZ_FOSN01000002.1"/>
</dbReference>
<dbReference type="EMBL" id="FOSN01000002">
    <property type="protein sequence ID" value="SFK13448.1"/>
    <property type="molecule type" value="Genomic_DNA"/>
</dbReference>
<name>A0A1I3X135_9HYPH</name>
<keyword evidence="4" id="KW-1185">Reference proteome</keyword>
<organism evidence="3 4">
    <name type="scientific">Methylocapsa palsarum</name>
    <dbReference type="NCBI Taxonomy" id="1612308"/>
    <lineage>
        <taxon>Bacteria</taxon>
        <taxon>Pseudomonadati</taxon>
        <taxon>Pseudomonadota</taxon>
        <taxon>Alphaproteobacteria</taxon>
        <taxon>Hyphomicrobiales</taxon>
        <taxon>Beijerinckiaceae</taxon>
        <taxon>Methylocapsa</taxon>
    </lineage>
</organism>
<evidence type="ECO:0000256" key="2">
    <source>
        <dbReference type="SAM" id="SignalP"/>
    </source>
</evidence>
<reference evidence="3 4" key="1">
    <citation type="submission" date="2016-10" db="EMBL/GenBank/DDBJ databases">
        <authorList>
            <person name="de Groot N.N."/>
        </authorList>
    </citation>
    <scope>NUCLEOTIDE SEQUENCE [LARGE SCALE GENOMIC DNA]</scope>
    <source>
        <strain evidence="3 4">NE2</strain>
    </source>
</reference>
<gene>
    <name evidence="3" type="ORF">SAMN05444581_102304</name>
</gene>
<dbReference type="Proteomes" id="UP000198755">
    <property type="component" value="Unassembled WGS sequence"/>
</dbReference>
<protein>
    <submittedName>
        <fullName evidence="3">Porin subfamily protein</fullName>
    </submittedName>
</protein>
<keyword evidence="2" id="KW-0732">Signal</keyword>
<accession>A0A1I3X135</accession>